<keyword evidence="3" id="KW-0645">Protease</keyword>
<name>A0A1G5R2Y6_9GAMM</name>
<accession>A0A1G5R2Y6</accession>
<dbReference type="OrthoDB" id="9792284at2"/>
<dbReference type="CDD" id="cd03134">
    <property type="entry name" value="GATase1_PfpI_like"/>
    <property type="match status" value="1"/>
</dbReference>
<evidence type="ECO:0000313" key="3">
    <source>
        <dbReference type="EMBL" id="SCZ68367.1"/>
    </source>
</evidence>
<dbReference type="InterPro" id="IPR002818">
    <property type="entry name" value="DJ-1/PfpI"/>
</dbReference>
<protein>
    <submittedName>
        <fullName evidence="3">Protease I</fullName>
    </submittedName>
</protein>
<gene>
    <name evidence="3" type="ORF">SAMN03097708_03300</name>
</gene>
<dbReference type="GO" id="GO:0008233">
    <property type="term" value="F:peptidase activity"/>
    <property type="evidence" value="ECO:0007669"/>
    <property type="project" value="UniProtKB-KW"/>
</dbReference>
<evidence type="ECO:0000259" key="2">
    <source>
        <dbReference type="Pfam" id="PF01965"/>
    </source>
</evidence>
<keyword evidence="4" id="KW-1185">Reference proteome</keyword>
<dbReference type="PANTHER" id="PTHR42733:SF2">
    <property type="entry name" value="DJ-1_THIJ_PFPI FAMILY PROTEIN"/>
    <property type="match status" value="1"/>
</dbReference>
<feature type="domain" description="DJ-1/PfpI" evidence="2">
    <location>
        <begin position="1"/>
        <end position="161"/>
    </location>
</feature>
<dbReference type="EMBL" id="FMWD01000021">
    <property type="protein sequence ID" value="SCZ68367.1"/>
    <property type="molecule type" value="Genomic_DNA"/>
</dbReference>
<dbReference type="Proteomes" id="UP000199648">
    <property type="component" value="Unassembled WGS sequence"/>
</dbReference>
<dbReference type="InterPro" id="IPR006286">
    <property type="entry name" value="C56_PfpI-like"/>
</dbReference>
<dbReference type="NCBIfam" id="TIGR01382">
    <property type="entry name" value="PfpI"/>
    <property type="match status" value="1"/>
</dbReference>
<dbReference type="Gene3D" id="3.40.50.880">
    <property type="match status" value="1"/>
</dbReference>
<keyword evidence="3" id="KW-0378">Hydrolase</keyword>
<dbReference type="Pfam" id="PF01965">
    <property type="entry name" value="DJ-1_PfpI"/>
    <property type="match status" value="1"/>
</dbReference>
<comment type="similarity">
    <text evidence="1">Belongs to the peptidase C56 family.</text>
</comment>
<evidence type="ECO:0000256" key="1">
    <source>
        <dbReference type="ARBA" id="ARBA00008542"/>
    </source>
</evidence>
<dbReference type="SUPFAM" id="SSF52317">
    <property type="entry name" value="Class I glutamine amidotransferase-like"/>
    <property type="match status" value="1"/>
</dbReference>
<dbReference type="RefSeq" id="WP_092999358.1">
    <property type="nucleotide sequence ID" value="NZ_FMWD01000021.1"/>
</dbReference>
<dbReference type="PROSITE" id="PS51276">
    <property type="entry name" value="PEPTIDASE_C56_PFPI"/>
    <property type="match status" value="1"/>
</dbReference>
<sequence>MRAIMISADGFEDAELLKPLEALRADDIEVELATPGGASITGKRGATVEADSAIEQVDPSAFDLLVLPGGKAPAQLRKDPKVLAIAREFFSADKPIAAICHGPQILVSADLLRGRKATAYSAVAPELREAGAEYRDEEVVVDGNLITSREPGDIPAFIGAVREKLGIQP</sequence>
<dbReference type="GO" id="GO:0006508">
    <property type="term" value="P:proteolysis"/>
    <property type="evidence" value="ECO:0007669"/>
    <property type="project" value="UniProtKB-KW"/>
</dbReference>
<dbReference type="PANTHER" id="PTHR42733">
    <property type="entry name" value="DJ-1 PROTEIN"/>
    <property type="match status" value="1"/>
</dbReference>
<organism evidence="3 4">
    <name type="scientific">Thiohalomonas denitrificans</name>
    <dbReference type="NCBI Taxonomy" id="415747"/>
    <lineage>
        <taxon>Bacteria</taxon>
        <taxon>Pseudomonadati</taxon>
        <taxon>Pseudomonadota</taxon>
        <taxon>Gammaproteobacteria</taxon>
        <taxon>Thiohalomonadales</taxon>
        <taxon>Thiohalomonadaceae</taxon>
        <taxon>Thiohalomonas</taxon>
    </lineage>
</organism>
<dbReference type="InterPro" id="IPR029062">
    <property type="entry name" value="Class_I_gatase-like"/>
</dbReference>
<evidence type="ECO:0000313" key="4">
    <source>
        <dbReference type="Proteomes" id="UP000199648"/>
    </source>
</evidence>
<dbReference type="STRING" id="415747.SAMN03097708_03300"/>
<proteinExistence type="inferred from homology"/>
<reference evidence="3 4" key="1">
    <citation type="submission" date="2016-10" db="EMBL/GenBank/DDBJ databases">
        <authorList>
            <person name="de Groot N.N."/>
        </authorList>
    </citation>
    <scope>NUCLEOTIDE SEQUENCE [LARGE SCALE GENOMIC DNA]</scope>
    <source>
        <strain evidence="3 4">HLD2</strain>
    </source>
</reference>
<dbReference type="AlphaFoldDB" id="A0A1G5R2Y6"/>